<reference evidence="4" key="3">
    <citation type="journal article" date="2010" name="Genome Res.">
        <title>Population genomic sequencing of Coccidioides fungi reveals recent hybridization and transposon control.</title>
        <authorList>
            <person name="Neafsey D.E."/>
            <person name="Barker B.M."/>
            <person name="Sharpton T.J."/>
            <person name="Stajich J.E."/>
            <person name="Park D.J."/>
            <person name="Whiston E."/>
            <person name="Hung C.-Y."/>
            <person name="McMahan C."/>
            <person name="White J."/>
            <person name="Sykes S."/>
            <person name="Heiman D."/>
            <person name="Young S."/>
            <person name="Zeng Q."/>
            <person name="Abouelleil A."/>
            <person name="Aftuck L."/>
            <person name="Bessette D."/>
            <person name="Brown A."/>
            <person name="FitzGerald M."/>
            <person name="Lui A."/>
            <person name="Macdonald J.P."/>
            <person name="Priest M."/>
            <person name="Orbach M.J."/>
            <person name="Galgiani J.N."/>
            <person name="Kirkland T.N."/>
            <person name="Cole G.T."/>
            <person name="Birren B.W."/>
            <person name="Henn M.R."/>
            <person name="Taylor J.W."/>
            <person name="Rounsley S.D."/>
        </authorList>
    </citation>
    <scope>NUCLEOTIDE SEQUENCE [LARGE SCALE GENOMIC DNA]</scope>
    <source>
        <strain evidence="4">RMSCC 3488</strain>
    </source>
</reference>
<dbReference type="VEuPathDB" id="FungiDB:CPAG_00841"/>
<organism evidence="3 4">
    <name type="scientific">Coccidioides posadasii RMSCC 3488</name>
    <dbReference type="NCBI Taxonomy" id="454284"/>
    <lineage>
        <taxon>Eukaryota</taxon>
        <taxon>Fungi</taxon>
        <taxon>Dikarya</taxon>
        <taxon>Ascomycota</taxon>
        <taxon>Pezizomycotina</taxon>
        <taxon>Eurotiomycetes</taxon>
        <taxon>Eurotiomycetidae</taxon>
        <taxon>Onygenales</taxon>
        <taxon>Onygenaceae</taxon>
        <taxon>Coccidioides</taxon>
    </lineage>
</organism>
<dbReference type="Pfam" id="PF24864">
    <property type="entry name" value="DUF7730"/>
    <property type="match status" value="1"/>
</dbReference>
<reference evidence="3 4" key="1">
    <citation type="submission" date="2007-06" db="EMBL/GenBank/DDBJ databases">
        <title>The Genome Sequence of Coccidioides posadasii RMSCC_3488.</title>
        <authorList>
            <consortium name="Coccidioides Genome Resources Consortium"/>
            <consortium name="The Broad Institute Genome Sequencing Platform"/>
            <person name="Henn M.R."/>
            <person name="Sykes S."/>
            <person name="Young S."/>
            <person name="Jaffe D."/>
            <person name="Berlin A."/>
            <person name="Alvarez P."/>
            <person name="Butler J."/>
            <person name="Gnerre S."/>
            <person name="Grabherr M."/>
            <person name="Mauceli E."/>
            <person name="Brockman W."/>
            <person name="Kodira C."/>
            <person name="Alvarado L."/>
            <person name="Zeng Q."/>
            <person name="Crawford M."/>
            <person name="Antoine C."/>
            <person name="Devon K."/>
            <person name="Galgiani J."/>
            <person name="Orsborn K."/>
            <person name="Lewis M.L."/>
            <person name="Nusbaum C."/>
            <person name="Galagan J."/>
            <person name="Birren B."/>
        </authorList>
    </citation>
    <scope>NUCLEOTIDE SEQUENCE [LARGE SCALE GENOMIC DNA]</scope>
    <source>
        <strain evidence="3 4">RMSCC 3488</strain>
    </source>
</reference>
<accession>A0A0J6F6B1</accession>
<sequence length="315" mass="36900">MHNILKDALSYLSLYGALKNYCRRWKSTVKSHKLRHPLTLPPPESRPLPIYHRKKQQQQQQQRYQPQTESIFFTLPLEIRRQIYSYAFGGRAVKRPFLVRSVDWHAGGHQHSSHASQQQHVPRRIQWADIIPIALLQTCRQIYTEAIEVFYSDAIFKAFTPVDMNRIFMGVPSQRLDSVRSIWIDIRFAITCSLQCDGLEEVFDERTWAEVVRSFARFPRLRDVRVSFLKDDLTGGDYCAYLLERFVLPSMAAMTDVPKYELMVNFEVESPEDAPFRQRHEKRFFRSITRHNMSGSSVVATMFQPISSNPRQATN</sequence>
<dbReference type="PANTHER" id="PTHR38790">
    <property type="entry name" value="2EXR DOMAIN-CONTAINING PROTEIN-RELATED"/>
    <property type="match status" value="1"/>
</dbReference>
<dbReference type="EMBL" id="DS268109">
    <property type="protein sequence ID" value="KMM64489.1"/>
    <property type="molecule type" value="Genomic_DNA"/>
</dbReference>
<dbReference type="AlphaFoldDB" id="A0A0J6F6B1"/>
<name>A0A0J6F6B1_COCPO</name>
<feature type="domain" description="DUF7730" evidence="2">
    <location>
        <begin position="66"/>
        <end position="230"/>
    </location>
</feature>
<dbReference type="OrthoDB" id="4757095at2759"/>
<evidence type="ECO:0000259" key="2">
    <source>
        <dbReference type="Pfam" id="PF24864"/>
    </source>
</evidence>
<evidence type="ECO:0000313" key="4">
    <source>
        <dbReference type="Proteomes" id="UP000054567"/>
    </source>
</evidence>
<reference evidence="4" key="2">
    <citation type="journal article" date="2009" name="Genome Res.">
        <title>Comparative genomic analyses of the human fungal pathogens Coccidioides and their relatives.</title>
        <authorList>
            <person name="Sharpton T.J."/>
            <person name="Stajich J.E."/>
            <person name="Rounsley S.D."/>
            <person name="Gardner M.J."/>
            <person name="Wortman J.R."/>
            <person name="Jordar V.S."/>
            <person name="Maiti R."/>
            <person name="Kodira C.D."/>
            <person name="Neafsey D.E."/>
            <person name="Zeng Q."/>
            <person name="Hung C.-Y."/>
            <person name="McMahan C."/>
            <person name="Muszewska A."/>
            <person name="Grynberg M."/>
            <person name="Mandel M.A."/>
            <person name="Kellner E.M."/>
            <person name="Barker B.M."/>
            <person name="Galgiani J.N."/>
            <person name="Orbach M.J."/>
            <person name="Kirkland T.N."/>
            <person name="Cole G.T."/>
            <person name="Henn M.R."/>
            <person name="Birren B.W."/>
            <person name="Taylor J.W."/>
        </authorList>
    </citation>
    <scope>NUCLEOTIDE SEQUENCE [LARGE SCALE GENOMIC DNA]</scope>
    <source>
        <strain evidence="4">RMSCC 3488</strain>
    </source>
</reference>
<dbReference type="InterPro" id="IPR056632">
    <property type="entry name" value="DUF7730"/>
</dbReference>
<feature type="region of interest" description="Disordered" evidence="1">
    <location>
        <begin position="33"/>
        <end position="66"/>
    </location>
</feature>
<feature type="compositionally biased region" description="Low complexity" evidence="1">
    <location>
        <begin position="57"/>
        <end position="66"/>
    </location>
</feature>
<protein>
    <recommendedName>
        <fullName evidence="2">DUF7730 domain-containing protein</fullName>
    </recommendedName>
</protein>
<proteinExistence type="predicted"/>
<evidence type="ECO:0000313" key="3">
    <source>
        <dbReference type="EMBL" id="KMM64489.1"/>
    </source>
</evidence>
<gene>
    <name evidence="3" type="ORF">CPAG_00841</name>
</gene>
<evidence type="ECO:0000256" key="1">
    <source>
        <dbReference type="SAM" id="MobiDB-lite"/>
    </source>
</evidence>
<dbReference type="Proteomes" id="UP000054567">
    <property type="component" value="Unassembled WGS sequence"/>
</dbReference>